<organism evidence="2 3">
    <name type="scientific">Streptomyces fulvorobeus</name>
    <dbReference type="NCBI Taxonomy" id="284028"/>
    <lineage>
        <taxon>Bacteria</taxon>
        <taxon>Bacillati</taxon>
        <taxon>Actinomycetota</taxon>
        <taxon>Actinomycetes</taxon>
        <taxon>Kitasatosporales</taxon>
        <taxon>Streptomycetaceae</taxon>
        <taxon>Streptomyces</taxon>
    </lineage>
</organism>
<feature type="region of interest" description="Disordered" evidence="1">
    <location>
        <begin position="101"/>
        <end position="131"/>
    </location>
</feature>
<feature type="region of interest" description="Disordered" evidence="1">
    <location>
        <begin position="1"/>
        <end position="53"/>
    </location>
</feature>
<reference evidence="2 3" key="1">
    <citation type="submission" date="2020-05" db="EMBL/GenBank/DDBJ databases">
        <title>Whole genome shotgun sequence of Streptomyces fulvorobeus NBRC 15897.</title>
        <authorList>
            <person name="Komaki H."/>
            <person name="Tamura T."/>
        </authorList>
    </citation>
    <scope>NUCLEOTIDE SEQUENCE [LARGE SCALE GENOMIC DNA]</scope>
    <source>
        <strain evidence="2 3">NBRC 15897</strain>
    </source>
</reference>
<proteinExistence type="predicted"/>
<dbReference type="AlphaFoldDB" id="A0A7J0CBB1"/>
<feature type="compositionally biased region" description="Basic residues" evidence="1">
    <location>
        <begin position="102"/>
        <end position="112"/>
    </location>
</feature>
<dbReference type="EMBL" id="BLWC01000001">
    <property type="protein sequence ID" value="GFM99487.1"/>
    <property type="molecule type" value="Genomic_DNA"/>
</dbReference>
<feature type="compositionally biased region" description="Basic residues" evidence="1">
    <location>
        <begin position="7"/>
        <end position="17"/>
    </location>
</feature>
<dbReference type="Proteomes" id="UP000498980">
    <property type="component" value="Unassembled WGS sequence"/>
</dbReference>
<protein>
    <submittedName>
        <fullName evidence="2">Uncharacterized protein</fullName>
    </submittedName>
</protein>
<sequence length="131" mass="14342">MSVGRTPRARGTAHTHVRSGGPDEFERAAGAPRGTRRPLELAPLTPDQPGSRLLQAPWVDATPFTDWEPMIAAGRLGFPALRDSDPSAQIVMELLDQSFSSHRARPQGRVRHGLNGGSRHQNVTREAHGRR</sequence>
<gene>
    <name evidence="2" type="ORF">Sfulv_42980</name>
</gene>
<name>A0A7J0CBB1_9ACTN</name>
<evidence type="ECO:0000256" key="1">
    <source>
        <dbReference type="SAM" id="MobiDB-lite"/>
    </source>
</evidence>
<keyword evidence="3" id="KW-1185">Reference proteome</keyword>
<evidence type="ECO:0000313" key="3">
    <source>
        <dbReference type="Proteomes" id="UP000498980"/>
    </source>
</evidence>
<comment type="caution">
    <text evidence="2">The sequence shown here is derived from an EMBL/GenBank/DDBJ whole genome shotgun (WGS) entry which is preliminary data.</text>
</comment>
<evidence type="ECO:0000313" key="2">
    <source>
        <dbReference type="EMBL" id="GFM99487.1"/>
    </source>
</evidence>
<accession>A0A7J0CBB1</accession>